<evidence type="ECO:0000256" key="11">
    <source>
        <dbReference type="ARBA" id="ARBA00022801"/>
    </source>
</evidence>
<comment type="similarity">
    <text evidence="21">Belongs to the eIF-5A family. Hex1 subfamily.</text>
</comment>
<evidence type="ECO:0000256" key="8">
    <source>
        <dbReference type="ARBA" id="ARBA00022512"/>
    </source>
</evidence>
<feature type="compositionally biased region" description="Gly residues" evidence="23">
    <location>
        <begin position="667"/>
        <end position="679"/>
    </location>
</feature>
<evidence type="ECO:0000256" key="21">
    <source>
        <dbReference type="ARBA" id="ARBA00061629"/>
    </source>
</evidence>
<keyword evidence="24" id="KW-1133">Transmembrane helix</keyword>
<evidence type="ECO:0000256" key="19">
    <source>
        <dbReference type="ARBA" id="ARBA00042373"/>
    </source>
</evidence>
<dbReference type="Gene3D" id="2.30.30.30">
    <property type="match status" value="1"/>
</dbReference>
<evidence type="ECO:0000256" key="17">
    <source>
        <dbReference type="ARBA" id="ARBA00023326"/>
    </source>
</evidence>
<feature type="transmembrane region" description="Helical" evidence="24">
    <location>
        <begin position="706"/>
        <end position="730"/>
    </location>
</feature>
<feature type="region of interest" description="Disordered" evidence="23">
    <location>
        <begin position="733"/>
        <end position="768"/>
    </location>
</feature>
<dbReference type="FunFam" id="2.30.30.30:FF:000033">
    <property type="entry name" value="Woronin body major protein HEX1"/>
    <property type="match status" value="1"/>
</dbReference>
<keyword evidence="16" id="KW-0961">Cell wall biogenesis/degradation</keyword>
<dbReference type="GO" id="GO:0042973">
    <property type="term" value="F:glucan endo-1,3-beta-D-glucosidase activity"/>
    <property type="evidence" value="ECO:0007669"/>
    <property type="project" value="UniProtKB-EC"/>
</dbReference>
<dbReference type="GO" id="GO:0005576">
    <property type="term" value="C:extracellular region"/>
    <property type="evidence" value="ECO:0007669"/>
    <property type="project" value="TreeGrafter"/>
</dbReference>
<keyword evidence="11" id="KW-0378">Hydrolase</keyword>
<dbReference type="VEuPathDB" id="FungiDB:BTJ68_07053"/>
<feature type="region of interest" description="Disordered" evidence="23">
    <location>
        <begin position="604"/>
        <end position="647"/>
    </location>
</feature>
<dbReference type="SUPFAM" id="SSF50249">
    <property type="entry name" value="Nucleic acid-binding proteins"/>
    <property type="match status" value="1"/>
</dbReference>
<evidence type="ECO:0000256" key="13">
    <source>
        <dbReference type="ARBA" id="ARBA00023136"/>
    </source>
</evidence>
<dbReference type="SUPFAM" id="SSF50104">
    <property type="entry name" value="Translation proteins SH3-like domain"/>
    <property type="match status" value="1"/>
</dbReference>
<evidence type="ECO:0000256" key="6">
    <source>
        <dbReference type="ARBA" id="ARBA00012780"/>
    </source>
</evidence>
<keyword evidence="10" id="KW-0732">Signal</keyword>
<keyword evidence="8" id="KW-0134">Cell wall</keyword>
<evidence type="ECO:0000256" key="23">
    <source>
        <dbReference type="SAM" id="MobiDB-lite"/>
    </source>
</evidence>
<dbReference type="GO" id="GO:0005886">
    <property type="term" value="C:plasma membrane"/>
    <property type="evidence" value="ECO:0007669"/>
    <property type="project" value="UniProtKB-SubCell"/>
</dbReference>
<evidence type="ECO:0000256" key="1">
    <source>
        <dbReference type="ARBA" id="ARBA00000382"/>
    </source>
</evidence>
<evidence type="ECO:0000256" key="18">
    <source>
        <dbReference type="ARBA" id="ARBA00037649"/>
    </source>
</evidence>
<dbReference type="Proteomes" id="UP000270230">
    <property type="component" value="Unassembled WGS sequence"/>
</dbReference>
<comment type="caution">
    <text evidence="25">The sequence shown here is derived from an EMBL/GenBank/DDBJ whole genome shotgun (WGS) entry which is preliminary data.</text>
</comment>
<comment type="similarity">
    <text evidence="5 22">Belongs to the glycosyl hydrolase 17 family.</text>
</comment>
<feature type="compositionally biased region" description="Basic and acidic residues" evidence="23">
    <location>
        <begin position="684"/>
        <end position="696"/>
    </location>
</feature>
<dbReference type="GO" id="GO:0009986">
    <property type="term" value="C:cell surface"/>
    <property type="evidence" value="ECO:0007669"/>
    <property type="project" value="TreeGrafter"/>
</dbReference>
<evidence type="ECO:0000256" key="2">
    <source>
        <dbReference type="ARBA" id="ARBA00004191"/>
    </source>
</evidence>
<reference evidence="25 26" key="1">
    <citation type="journal article" date="2018" name="BMC Genomics">
        <title>Genomic evidence for intraspecific hybridization in a clonal and extremely halotolerant yeast.</title>
        <authorList>
            <person name="Gostincar C."/>
            <person name="Stajich J.E."/>
            <person name="Zupancic J."/>
            <person name="Zalar P."/>
            <person name="Gunde-Cimerman N."/>
        </authorList>
    </citation>
    <scope>NUCLEOTIDE SEQUENCE [LARGE SCALE GENOMIC DNA]</scope>
    <source>
        <strain evidence="25 26">EXF-151</strain>
    </source>
</reference>
<evidence type="ECO:0000256" key="10">
    <source>
        <dbReference type="ARBA" id="ARBA00022729"/>
    </source>
</evidence>
<keyword evidence="17" id="KW-0624">Polysaccharide degradation</keyword>
<keyword evidence="13 24" id="KW-0472">Membrane</keyword>
<dbReference type="Pfam" id="PF00332">
    <property type="entry name" value="Glyco_hydro_17"/>
    <property type="match status" value="1"/>
</dbReference>
<dbReference type="PANTHER" id="PTHR16631:SF17">
    <property type="entry name" value="GLUCAN ENDO-1,3-BETA-GLUCOSIDASE BTGC"/>
    <property type="match status" value="1"/>
</dbReference>
<name>A0A3M7B924_HORWE</name>
<evidence type="ECO:0000256" key="9">
    <source>
        <dbReference type="ARBA" id="ARBA00022525"/>
    </source>
</evidence>
<dbReference type="InterPro" id="IPR050732">
    <property type="entry name" value="Beta-glucan_modifiers"/>
</dbReference>
<evidence type="ECO:0000313" key="25">
    <source>
        <dbReference type="EMBL" id="RMY36236.1"/>
    </source>
</evidence>
<sequence length="1097" mass="121442">DFDARVPIPFSVFPSAYKNEQQTSEAAEVKTEERVTVQDAGRGEGQPPQPAPSRQDDRYVREDIRITEQDRYRPGPDRVRREEDIRVYEDDRYSNRLDQRYREPYQRYSDAQIDVQDRVYDRKGFYHNRHAPATNVGVEYDARLDAAEADYRGRFGSAAQPYPEEYNREYRGWQNQSTEPRDYPTGAGYAEREPVHFDEHRYRATGQTVDPAPRTGERKHRFDMGYYDEDGQYHSFRHGLHRAADRILYGKEHEHHHPAHPPVERDEDVVVQDREVTMSAPRYSSERVVRRGPAGPPNTITIPCHHIRIGDLLILQGRPCQVIRITTSAQTGQYRYLGVDLFTKQLHEESSFVSNPSPSVVVQNMLGPVFKQYRVLDLRDDGRVVAMTETGDVKQGLPVLDQSNLLNRLADSFADGRGSVRVLVINDEGRELAVDYKVVHGSRLTQPASPSPTRPSQDPFSPARPRTHGAAGAGYANAGRPPSFEDSDPFGMKALRDIDNLYGGQMMSPSPEPEDERPFRRGAPAYSLPATPKKSQPAYSPDRGAQRSYGMSPAFYTPPQRPEHRQRDSQSSMAPLMAAGQNPVQQTPPSQRPDALQRAPISRGQSYNDDAYHDFDPNDIADDGDDVFDDRSRERQRKGPAAGAGLAGGAAAGGLFRSLSTRGGGGGGGGGGYGNGMGGSLNDFGRDDEKSSWLEKQKSGGRKMKIIIGSLIALVVIAAIVGGAAGGVLANKGSSNGDSDASSLASDSSDDSDDSSSSSGSKDGNDKLYDIDSKQVKELLDNDALHKVFPGMDYTPYNAQYPDCLTTPPDQNNITLDMTVLSQLTPAVRLYGTDCNQTEMVLTAIDRLGYNDTLKVWMGVWLGDNSTTNTRQLEQMYDILDTYPSSHFAGVIVGNEVLFREDLTENELGNQLRNVRKNLTARNIDLPVATSDLGDDWTTSLAGDTDIVMANVHPFFAGVTPEEAPGWTWTFWQGHDVILTSEAPNGAAYPKHIISEVGWPSAGGNNCGTEKGCPNDTAGAVASVENMNTFMEGWVCESLTNGTSYFWFEAFDEPWKVIFNTENDQWESKWGLMDPNRNIKDGLKIPDCGGKTVDKPY</sequence>
<dbReference type="Gene3D" id="2.40.50.140">
    <property type="entry name" value="Nucleic acid-binding proteins"/>
    <property type="match status" value="1"/>
</dbReference>
<dbReference type="SUPFAM" id="SSF51445">
    <property type="entry name" value="(Trans)glycosidases"/>
    <property type="match status" value="1"/>
</dbReference>
<dbReference type="InterPro" id="IPR000490">
    <property type="entry name" value="Glyco_hydro_17"/>
</dbReference>
<keyword evidence="12" id="KW-0735">Signal-anchor</keyword>
<feature type="compositionally biased region" description="Low complexity" evidence="23">
    <location>
        <begin position="733"/>
        <end position="747"/>
    </location>
</feature>
<dbReference type="EMBL" id="QWIN01001812">
    <property type="protein sequence ID" value="RMY36236.1"/>
    <property type="molecule type" value="Genomic_DNA"/>
</dbReference>
<protein>
    <recommendedName>
        <fullName evidence="6">glucan endo-1,3-beta-D-glucosidase</fullName>
        <ecNumber evidence="6">3.2.1.39</ecNumber>
    </recommendedName>
    <alternativeName>
        <fullName evidence="20">Endo-1,3-beta-glucanase btgC</fullName>
    </alternativeName>
    <alternativeName>
        <fullName evidence="19">Laminarinase btgC</fullName>
    </alternativeName>
</protein>
<dbReference type="CDD" id="cd04469">
    <property type="entry name" value="S1_Hex1"/>
    <property type="match status" value="1"/>
</dbReference>
<keyword evidence="14" id="KW-0325">Glycoprotein</keyword>
<dbReference type="GO" id="GO:0030428">
    <property type="term" value="C:cell septum"/>
    <property type="evidence" value="ECO:0007669"/>
    <property type="project" value="UniProtKB-SubCell"/>
</dbReference>
<evidence type="ECO:0000256" key="3">
    <source>
        <dbReference type="ARBA" id="ARBA00004401"/>
    </source>
</evidence>
<evidence type="ECO:0000256" key="12">
    <source>
        <dbReference type="ARBA" id="ARBA00022968"/>
    </source>
</evidence>
<dbReference type="InterPro" id="IPR012340">
    <property type="entry name" value="NA-bd_OB-fold"/>
</dbReference>
<feature type="non-terminal residue" evidence="25">
    <location>
        <position position="1"/>
    </location>
</feature>
<dbReference type="GO" id="GO:0000272">
    <property type="term" value="P:polysaccharide catabolic process"/>
    <property type="evidence" value="ECO:0007669"/>
    <property type="project" value="UniProtKB-KW"/>
</dbReference>
<evidence type="ECO:0000256" key="16">
    <source>
        <dbReference type="ARBA" id="ARBA00023316"/>
    </source>
</evidence>
<dbReference type="InterPro" id="IPR017853">
    <property type="entry name" value="GH"/>
</dbReference>
<feature type="compositionally biased region" description="Basic and acidic residues" evidence="23">
    <location>
        <begin position="54"/>
        <end position="79"/>
    </location>
</feature>
<evidence type="ECO:0000256" key="4">
    <source>
        <dbReference type="ARBA" id="ARBA00004431"/>
    </source>
</evidence>
<dbReference type="EC" id="3.2.1.39" evidence="6"/>
<dbReference type="InterPro" id="IPR008991">
    <property type="entry name" value="Translation_prot_SH3-like_sf"/>
</dbReference>
<comment type="subcellular location">
    <subcellularLocation>
        <location evidence="3">Cell membrane</location>
        <topology evidence="3">Single-pass type II membrane protein</topology>
    </subcellularLocation>
    <subcellularLocation>
        <location evidence="4">Cell septum</location>
    </subcellularLocation>
    <subcellularLocation>
        <location evidence="2">Secreted</location>
        <location evidence="2">Cell wall</location>
    </subcellularLocation>
</comment>
<gene>
    <name evidence="25" type="ORF">D0865_13692</name>
</gene>
<keyword evidence="15" id="KW-0119">Carbohydrate metabolism</keyword>
<accession>A0A3M7B924</accession>
<evidence type="ECO:0000256" key="7">
    <source>
        <dbReference type="ARBA" id="ARBA00022475"/>
    </source>
</evidence>
<keyword evidence="24" id="KW-0812">Transmembrane</keyword>
<dbReference type="AlphaFoldDB" id="A0A3M7B924"/>
<dbReference type="InterPro" id="IPR014722">
    <property type="entry name" value="Rib_uL2_dom2"/>
</dbReference>
<dbReference type="FunFam" id="3.20.20.80:FF:000151">
    <property type="entry name" value="Glucan endo-1,3-beta-glucosidase btgC"/>
    <property type="match status" value="1"/>
</dbReference>
<dbReference type="PANTHER" id="PTHR16631">
    <property type="entry name" value="GLUCAN 1,3-BETA-GLUCOSIDASE"/>
    <property type="match status" value="1"/>
</dbReference>
<dbReference type="GO" id="GO:0071555">
    <property type="term" value="P:cell wall organization"/>
    <property type="evidence" value="ECO:0007669"/>
    <property type="project" value="UniProtKB-KW"/>
</dbReference>
<dbReference type="OrthoDB" id="9975114at2759"/>
<evidence type="ECO:0000256" key="5">
    <source>
        <dbReference type="ARBA" id="ARBA00008773"/>
    </source>
</evidence>
<evidence type="ECO:0000256" key="20">
    <source>
        <dbReference type="ARBA" id="ARBA00043078"/>
    </source>
</evidence>
<evidence type="ECO:0000256" key="24">
    <source>
        <dbReference type="SAM" id="Phobius"/>
    </source>
</evidence>
<dbReference type="GO" id="GO:0009277">
    <property type="term" value="C:fungal-type cell wall"/>
    <property type="evidence" value="ECO:0007669"/>
    <property type="project" value="TreeGrafter"/>
</dbReference>
<evidence type="ECO:0000256" key="15">
    <source>
        <dbReference type="ARBA" id="ARBA00023277"/>
    </source>
</evidence>
<feature type="region of interest" description="Disordered" evidence="23">
    <location>
        <begin position="667"/>
        <end position="696"/>
    </location>
</feature>
<comment type="function">
    <text evidence="18">Glucanases play a role in cell expansion during growth, in cell-cell fusion during mating, and in spore release during sporulation. This enzyme may be involved in beta-glucan degradation. Active on laminarin and lichenan.</text>
</comment>
<proteinExistence type="inferred from homology"/>
<feature type="compositionally biased region" description="Acidic residues" evidence="23">
    <location>
        <begin position="617"/>
        <end position="628"/>
    </location>
</feature>
<dbReference type="VEuPathDB" id="FungiDB:BTJ68_07052"/>
<dbReference type="Gene3D" id="3.20.20.80">
    <property type="entry name" value="Glycosidases"/>
    <property type="match status" value="1"/>
</dbReference>
<feature type="compositionally biased region" description="Low complexity" evidence="23">
    <location>
        <begin position="469"/>
        <end position="479"/>
    </location>
</feature>
<evidence type="ECO:0000256" key="22">
    <source>
        <dbReference type="RuleBase" id="RU004335"/>
    </source>
</evidence>
<evidence type="ECO:0000256" key="14">
    <source>
        <dbReference type="ARBA" id="ARBA00023180"/>
    </source>
</evidence>
<feature type="region of interest" description="Disordered" evidence="23">
    <location>
        <begin position="443"/>
        <end position="572"/>
    </location>
</feature>
<dbReference type="GO" id="GO:0140266">
    <property type="term" value="C:Woronin body"/>
    <property type="evidence" value="ECO:0007669"/>
    <property type="project" value="UniProtKB-ARBA"/>
</dbReference>
<comment type="catalytic activity">
    <reaction evidence="1">
        <text>Hydrolysis of (1-&gt;3)-beta-D-glucosidic linkages in (1-&gt;3)-beta-D-glucans.</text>
        <dbReference type="EC" id="3.2.1.39"/>
    </reaction>
</comment>
<feature type="region of interest" description="Disordered" evidence="23">
    <location>
        <begin position="19"/>
        <end position="79"/>
    </location>
</feature>
<evidence type="ECO:0000313" key="26">
    <source>
        <dbReference type="Proteomes" id="UP000270230"/>
    </source>
</evidence>
<dbReference type="InterPro" id="IPR037318">
    <property type="entry name" value="Hex1_S1"/>
</dbReference>
<feature type="compositionally biased region" description="Basic and acidic residues" evidence="23">
    <location>
        <begin position="27"/>
        <end position="36"/>
    </location>
</feature>
<keyword evidence="7" id="KW-1003">Cell membrane</keyword>
<keyword evidence="9" id="KW-0964">Secreted</keyword>
<organism evidence="25 26">
    <name type="scientific">Hortaea werneckii</name>
    <name type="common">Black yeast</name>
    <name type="synonym">Cladosporium werneckii</name>
    <dbReference type="NCBI Taxonomy" id="91943"/>
    <lineage>
        <taxon>Eukaryota</taxon>
        <taxon>Fungi</taxon>
        <taxon>Dikarya</taxon>
        <taxon>Ascomycota</taxon>
        <taxon>Pezizomycotina</taxon>
        <taxon>Dothideomycetes</taxon>
        <taxon>Dothideomycetidae</taxon>
        <taxon>Mycosphaerellales</taxon>
        <taxon>Teratosphaeriaceae</taxon>
        <taxon>Hortaea</taxon>
    </lineage>
</organism>